<feature type="region of interest" description="Disordered" evidence="1">
    <location>
        <begin position="88"/>
        <end position="107"/>
    </location>
</feature>
<evidence type="ECO:0000256" key="1">
    <source>
        <dbReference type="SAM" id="MobiDB-lite"/>
    </source>
</evidence>
<protein>
    <submittedName>
        <fullName evidence="2">Uncharacterized protein</fullName>
    </submittedName>
</protein>
<organism evidence="2 3">
    <name type="scientific">Streptomyces gelaticus</name>
    <dbReference type="NCBI Taxonomy" id="285446"/>
    <lineage>
        <taxon>Bacteria</taxon>
        <taxon>Bacillati</taxon>
        <taxon>Actinomycetota</taxon>
        <taxon>Actinomycetes</taxon>
        <taxon>Kitasatosporales</taxon>
        <taxon>Streptomycetaceae</taxon>
        <taxon>Streptomyces</taxon>
    </lineage>
</organism>
<accession>A0ABQ2W2R9</accession>
<dbReference type="Proteomes" id="UP000660675">
    <property type="component" value="Unassembled WGS sequence"/>
</dbReference>
<name>A0ABQ2W2R9_9ACTN</name>
<reference evidence="3" key="1">
    <citation type="journal article" date="2019" name="Int. J. Syst. Evol. Microbiol.">
        <title>The Global Catalogue of Microorganisms (GCM) 10K type strain sequencing project: providing services to taxonomists for standard genome sequencing and annotation.</title>
        <authorList>
            <consortium name="The Broad Institute Genomics Platform"/>
            <consortium name="The Broad Institute Genome Sequencing Center for Infectious Disease"/>
            <person name="Wu L."/>
            <person name="Ma J."/>
        </authorList>
    </citation>
    <scope>NUCLEOTIDE SEQUENCE [LARGE SCALE GENOMIC DNA]</scope>
    <source>
        <strain evidence="3">JCM 4376</strain>
    </source>
</reference>
<gene>
    <name evidence="2" type="ORF">GCM10015535_35420</name>
</gene>
<keyword evidence="3" id="KW-1185">Reference proteome</keyword>
<evidence type="ECO:0000313" key="2">
    <source>
        <dbReference type="EMBL" id="GGV86722.1"/>
    </source>
</evidence>
<sequence length="125" mass="13516">MRHDGQFSPITDVLRTIAPLVRIWKRRLPSRESVWSGGGWVLKAVDLTGPGSGTAPGVMEELAQQVLDGSDAVVDSLVEQIEDGKNDAVAALPRKSEPKGDRVIPMAHRTKRPASLWSLRADPAA</sequence>
<comment type="caution">
    <text evidence="2">The sequence shown here is derived from an EMBL/GenBank/DDBJ whole genome shotgun (WGS) entry which is preliminary data.</text>
</comment>
<evidence type="ECO:0000313" key="3">
    <source>
        <dbReference type="Proteomes" id="UP000660675"/>
    </source>
</evidence>
<dbReference type="RefSeq" id="WP_189544681.1">
    <property type="nucleotide sequence ID" value="NZ_BMTF01000010.1"/>
</dbReference>
<proteinExistence type="predicted"/>
<dbReference type="EMBL" id="BMTF01000010">
    <property type="protein sequence ID" value="GGV86722.1"/>
    <property type="molecule type" value="Genomic_DNA"/>
</dbReference>